<proteinExistence type="predicted"/>
<feature type="transmembrane region" description="Helical" evidence="1">
    <location>
        <begin position="121"/>
        <end position="146"/>
    </location>
</feature>
<reference evidence="2 3" key="1">
    <citation type="journal article" date="2015" name="Stand. Genomic Sci.">
        <title>Genomic Encyclopedia of Bacterial and Archaeal Type Strains, Phase III: the genomes of soil and plant-associated and newly described type strains.</title>
        <authorList>
            <person name="Whitman W.B."/>
            <person name="Woyke T."/>
            <person name="Klenk H.P."/>
            <person name="Zhou Y."/>
            <person name="Lilburn T.G."/>
            <person name="Beck B.J."/>
            <person name="De Vos P."/>
            <person name="Vandamme P."/>
            <person name="Eisen J.A."/>
            <person name="Garrity G."/>
            <person name="Hugenholtz P."/>
            <person name="Kyrpides N.C."/>
        </authorList>
    </citation>
    <scope>NUCLEOTIDE SEQUENCE [LARGE SCALE GENOMIC DNA]</scope>
    <source>
        <strain evidence="2 3">VKM Ac-2538</strain>
    </source>
</reference>
<accession>A0ABY2B6P7</accession>
<protein>
    <submittedName>
        <fullName evidence="2">Uncharacterized protein</fullName>
    </submittedName>
</protein>
<organism evidence="2 3">
    <name type="scientific">Kribbella orskensis</name>
    <dbReference type="NCBI Taxonomy" id="2512216"/>
    <lineage>
        <taxon>Bacteria</taxon>
        <taxon>Bacillati</taxon>
        <taxon>Actinomycetota</taxon>
        <taxon>Actinomycetes</taxon>
        <taxon>Propionibacteriales</taxon>
        <taxon>Kribbellaceae</taxon>
        <taxon>Kribbella</taxon>
    </lineage>
</organism>
<feature type="transmembrane region" description="Helical" evidence="1">
    <location>
        <begin position="20"/>
        <end position="41"/>
    </location>
</feature>
<evidence type="ECO:0000313" key="3">
    <source>
        <dbReference type="Proteomes" id="UP000295818"/>
    </source>
</evidence>
<keyword evidence="1" id="KW-0472">Membrane</keyword>
<keyword evidence="1" id="KW-1133">Transmembrane helix</keyword>
<name>A0ABY2B6P7_9ACTN</name>
<evidence type="ECO:0000256" key="1">
    <source>
        <dbReference type="SAM" id="Phobius"/>
    </source>
</evidence>
<dbReference type="Proteomes" id="UP000295818">
    <property type="component" value="Unassembled WGS sequence"/>
</dbReference>
<sequence>MEKDGWLDQLLLGILNVLNHPLVAVVVALGGGFAVALLARLSPKEDWEFIKDGPGAVLTGAFLVLAGLKSVPRLVLPETNFVCDRTIGPLGVPGTGDCRWTSTGTTHVLYDYTFVDFLREFASSLVLEAVLGGLGAVLGILVATIVRRRRVNG</sequence>
<dbReference type="RefSeq" id="WP_132197354.1">
    <property type="nucleotide sequence ID" value="NZ_SLWM01000043.1"/>
</dbReference>
<keyword evidence="1" id="KW-0812">Transmembrane</keyword>
<feature type="transmembrane region" description="Helical" evidence="1">
    <location>
        <begin position="53"/>
        <end position="71"/>
    </location>
</feature>
<keyword evidence="3" id="KW-1185">Reference proteome</keyword>
<gene>
    <name evidence="2" type="ORF">EV644_14313</name>
</gene>
<comment type="caution">
    <text evidence="2">The sequence shown here is derived from an EMBL/GenBank/DDBJ whole genome shotgun (WGS) entry which is preliminary data.</text>
</comment>
<dbReference type="EMBL" id="SLWM01000043">
    <property type="protein sequence ID" value="TCO08678.1"/>
    <property type="molecule type" value="Genomic_DNA"/>
</dbReference>
<evidence type="ECO:0000313" key="2">
    <source>
        <dbReference type="EMBL" id="TCO08678.1"/>
    </source>
</evidence>